<proteinExistence type="predicted"/>
<name>A0A5B7F7K0_PORTR</name>
<dbReference type="AlphaFoldDB" id="A0A5B7F7K0"/>
<reference evidence="2 3" key="1">
    <citation type="submission" date="2019-05" db="EMBL/GenBank/DDBJ databases">
        <title>Another draft genome of Portunus trituberculatus and its Hox gene families provides insights of decapod evolution.</title>
        <authorList>
            <person name="Jeong J.-H."/>
            <person name="Song I."/>
            <person name="Kim S."/>
            <person name="Choi T."/>
            <person name="Kim D."/>
            <person name="Ryu S."/>
            <person name="Kim W."/>
        </authorList>
    </citation>
    <scope>NUCLEOTIDE SEQUENCE [LARGE SCALE GENOMIC DNA]</scope>
    <source>
        <tissue evidence="2">Muscle</tissue>
    </source>
</reference>
<keyword evidence="3" id="KW-1185">Reference proteome</keyword>
<sequence length="145" mass="15686">MVGGCSEVGGTRERGNGWSGGEMGGMCVVWYGWCGGWVVGGTEWVTWWAVWNGWRGGRDGMGGVVGGVRRAGGSLFWAGWPSSDTDTHMWLRGPKQGDNHARRTAPVPPAAGRPRRHALEVRRSHLGRPCYCVTADIHVTPRIGT</sequence>
<feature type="region of interest" description="Disordered" evidence="1">
    <location>
        <begin position="93"/>
        <end position="114"/>
    </location>
</feature>
<accession>A0A5B7F7K0</accession>
<dbReference type="EMBL" id="VSRR010004721">
    <property type="protein sequence ID" value="MPC40524.1"/>
    <property type="molecule type" value="Genomic_DNA"/>
</dbReference>
<dbReference type="Proteomes" id="UP000324222">
    <property type="component" value="Unassembled WGS sequence"/>
</dbReference>
<evidence type="ECO:0000313" key="3">
    <source>
        <dbReference type="Proteomes" id="UP000324222"/>
    </source>
</evidence>
<protein>
    <submittedName>
        <fullName evidence="2">Uncharacterized protein</fullName>
    </submittedName>
</protein>
<evidence type="ECO:0000256" key="1">
    <source>
        <dbReference type="SAM" id="MobiDB-lite"/>
    </source>
</evidence>
<organism evidence="2 3">
    <name type="scientific">Portunus trituberculatus</name>
    <name type="common">Swimming crab</name>
    <name type="synonym">Neptunus trituberculatus</name>
    <dbReference type="NCBI Taxonomy" id="210409"/>
    <lineage>
        <taxon>Eukaryota</taxon>
        <taxon>Metazoa</taxon>
        <taxon>Ecdysozoa</taxon>
        <taxon>Arthropoda</taxon>
        <taxon>Crustacea</taxon>
        <taxon>Multicrustacea</taxon>
        <taxon>Malacostraca</taxon>
        <taxon>Eumalacostraca</taxon>
        <taxon>Eucarida</taxon>
        <taxon>Decapoda</taxon>
        <taxon>Pleocyemata</taxon>
        <taxon>Brachyura</taxon>
        <taxon>Eubrachyura</taxon>
        <taxon>Portunoidea</taxon>
        <taxon>Portunidae</taxon>
        <taxon>Portuninae</taxon>
        <taxon>Portunus</taxon>
    </lineage>
</organism>
<gene>
    <name evidence="2" type="ORF">E2C01_034084</name>
</gene>
<evidence type="ECO:0000313" key="2">
    <source>
        <dbReference type="EMBL" id="MPC40524.1"/>
    </source>
</evidence>
<comment type="caution">
    <text evidence="2">The sequence shown here is derived from an EMBL/GenBank/DDBJ whole genome shotgun (WGS) entry which is preliminary data.</text>
</comment>